<name>A0A482WP70_LAOST</name>
<organism evidence="1 2">
    <name type="scientific">Laodelphax striatellus</name>
    <name type="common">Small brown planthopper</name>
    <name type="synonym">Delphax striatella</name>
    <dbReference type="NCBI Taxonomy" id="195883"/>
    <lineage>
        <taxon>Eukaryota</taxon>
        <taxon>Metazoa</taxon>
        <taxon>Ecdysozoa</taxon>
        <taxon>Arthropoda</taxon>
        <taxon>Hexapoda</taxon>
        <taxon>Insecta</taxon>
        <taxon>Pterygota</taxon>
        <taxon>Neoptera</taxon>
        <taxon>Paraneoptera</taxon>
        <taxon>Hemiptera</taxon>
        <taxon>Auchenorrhyncha</taxon>
        <taxon>Fulgoroidea</taxon>
        <taxon>Delphacidae</taxon>
        <taxon>Criomorphinae</taxon>
        <taxon>Laodelphax</taxon>
    </lineage>
</organism>
<dbReference type="InParanoid" id="A0A482WP70"/>
<evidence type="ECO:0000313" key="2">
    <source>
        <dbReference type="Proteomes" id="UP000291343"/>
    </source>
</evidence>
<keyword evidence="2" id="KW-1185">Reference proteome</keyword>
<dbReference type="STRING" id="195883.A0A482WP70"/>
<dbReference type="AlphaFoldDB" id="A0A482WP70"/>
<dbReference type="SUPFAM" id="SSF49854">
    <property type="entry name" value="Spermadhesin, CUB domain"/>
    <property type="match status" value="1"/>
</dbReference>
<proteinExistence type="predicted"/>
<dbReference type="EMBL" id="QKKF02029890">
    <property type="protein sequence ID" value="RZF34981.1"/>
    <property type="molecule type" value="Genomic_DNA"/>
</dbReference>
<comment type="caution">
    <text evidence="1">The sequence shown here is derived from an EMBL/GenBank/DDBJ whole genome shotgun (WGS) entry which is preliminary data.</text>
</comment>
<dbReference type="InterPro" id="IPR035914">
    <property type="entry name" value="Sperma_CUB_dom_sf"/>
</dbReference>
<evidence type="ECO:0000313" key="1">
    <source>
        <dbReference type="EMBL" id="RZF34981.1"/>
    </source>
</evidence>
<protein>
    <recommendedName>
        <fullName evidence="3">CUB domain-containing protein</fullName>
    </recommendedName>
</protein>
<accession>A0A482WP70</accession>
<evidence type="ECO:0008006" key="3">
    <source>
        <dbReference type="Google" id="ProtNLM"/>
    </source>
</evidence>
<gene>
    <name evidence="1" type="ORF">LSTR_LSTR017371</name>
</gene>
<sequence length="89" mass="10135">MNSNITQGGTFSSPFFPVQYSRDYNAEYVVTCEADASLNCRIRVVFSDFLLADMSIMEVIIITDSYNYRLYNQCFVACVLLLALYRTGT</sequence>
<reference evidence="1 2" key="1">
    <citation type="journal article" date="2017" name="Gigascience">
        <title>Genome sequence of the small brown planthopper, Laodelphax striatellus.</title>
        <authorList>
            <person name="Zhu J."/>
            <person name="Jiang F."/>
            <person name="Wang X."/>
            <person name="Yang P."/>
            <person name="Bao Y."/>
            <person name="Zhao W."/>
            <person name="Wang W."/>
            <person name="Lu H."/>
            <person name="Wang Q."/>
            <person name="Cui N."/>
            <person name="Li J."/>
            <person name="Chen X."/>
            <person name="Luo L."/>
            <person name="Yu J."/>
            <person name="Kang L."/>
            <person name="Cui F."/>
        </authorList>
    </citation>
    <scope>NUCLEOTIDE SEQUENCE [LARGE SCALE GENOMIC DNA]</scope>
    <source>
        <strain evidence="1">Lst14</strain>
    </source>
</reference>
<dbReference type="Proteomes" id="UP000291343">
    <property type="component" value="Unassembled WGS sequence"/>
</dbReference>